<evidence type="ECO:0008006" key="5">
    <source>
        <dbReference type="Google" id="ProtNLM"/>
    </source>
</evidence>
<evidence type="ECO:0000256" key="2">
    <source>
        <dbReference type="SAM" id="SignalP"/>
    </source>
</evidence>
<name>A0A5N6JSN8_MONLA</name>
<dbReference type="OrthoDB" id="1193027at2759"/>
<feature type="chain" id="PRO_5024787603" description="Transglycosylase SLT domain-containing protein" evidence="2">
    <location>
        <begin position="23"/>
        <end position="384"/>
    </location>
</feature>
<comment type="caution">
    <text evidence="3">The sequence shown here is derived from an EMBL/GenBank/DDBJ whole genome shotgun (WGS) entry which is preliminary data.</text>
</comment>
<feature type="compositionally biased region" description="Low complexity" evidence="1">
    <location>
        <begin position="352"/>
        <end position="361"/>
    </location>
</feature>
<evidence type="ECO:0000313" key="3">
    <source>
        <dbReference type="EMBL" id="KAB8291625.1"/>
    </source>
</evidence>
<protein>
    <recommendedName>
        <fullName evidence="5">Transglycosylase SLT domain-containing protein</fullName>
    </recommendedName>
</protein>
<organism evidence="3 4">
    <name type="scientific">Monilinia laxa</name>
    <name type="common">Brown rot fungus</name>
    <name type="synonym">Sclerotinia laxa</name>
    <dbReference type="NCBI Taxonomy" id="61186"/>
    <lineage>
        <taxon>Eukaryota</taxon>
        <taxon>Fungi</taxon>
        <taxon>Dikarya</taxon>
        <taxon>Ascomycota</taxon>
        <taxon>Pezizomycotina</taxon>
        <taxon>Leotiomycetes</taxon>
        <taxon>Helotiales</taxon>
        <taxon>Sclerotiniaceae</taxon>
        <taxon>Monilinia</taxon>
    </lineage>
</organism>
<gene>
    <name evidence="3" type="ORF">EYC80_006425</name>
</gene>
<keyword evidence="2" id="KW-0732">Signal</keyword>
<dbReference type="Proteomes" id="UP000326757">
    <property type="component" value="Unassembled WGS sequence"/>
</dbReference>
<dbReference type="SUPFAM" id="SSF53955">
    <property type="entry name" value="Lysozyme-like"/>
    <property type="match status" value="1"/>
</dbReference>
<evidence type="ECO:0000313" key="4">
    <source>
        <dbReference type="Proteomes" id="UP000326757"/>
    </source>
</evidence>
<feature type="signal peptide" evidence="2">
    <location>
        <begin position="1"/>
        <end position="22"/>
    </location>
</feature>
<reference evidence="3 4" key="1">
    <citation type="submission" date="2019-06" db="EMBL/GenBank/DDBJ databases">
        <title>Genome Sequence of the Brown Rot Fungal Pathogen Monilinia laxa.</title>
        <authorList>
            <person name="De Miccolis Angelini R.M."/>
            <person name="Landi L."/>
            <person name="Abate D."/>
            <person name="Pollastro S."/>
            <person name="Romanazzi G."/>
            <person name="Faretra F."/>
        </authorList>
    </citation>
    <scope>NUCLEOTIDE SEQUENCE [LARGE SCALE GENOMIC DNA]</scope>
    <source>
        <strain evidence="3 4">Mlax316</strain>
    </source>
</reference>
<keyword evidence="4" id="KW-1185">Reference proteome</keyword>
<dbReference type="AlphaFoldDB" id="A0A5N6JSN8"/>
<dbReference type="InterPro" id="IPR023346">
    <property type="entry name" value="Lysozyme-like_dom_sf"/>
</dbReference>
<sequence length="384" mass="39138">MFTLPLNKLILVAGGLSTLSLGAPLPSHSFIQGRTASVSYNVFSGDGDTNVGWPAQSAWVSDFETMFANSNGILKSSCSQFGVENNSDDEIANLKSAIQEVESSTGIDGRYIFAIIIQESSGCVRVPTTVYSISNPGLMQSHEGTGSCNRDGNIQTPCPKSEIVQMITDGVAGTATGDGLKQCIAETGASDVSKYYKAARIYNSGSIASTGNLGQGVATHCYASDVANRLTGWYSIASPCDASTIGSLDGSSVSLDSASSTSKAGGVYFQAPTTSSSVAAATTTSAVYVPAETTSSTIATTPIATTPIHQHPQSRSPPPPNPPAPPPPYLPPQPQPPSPTLPPLPPPPPLTPQAAAAPPSANGTASMAIPTNAAPQASGPPSVI</sequence>
<accession>A0A5N6JSN8</accession>
<feature type="region of interest" description="Disordered" evidence="1">
    <location>
        <begin position="307"/>
        <end position="384"/>
    </location>
</feature>
<evidence type="ECO:0000256" key="1">
    <source>
        <dbReference type="SAM" id="MobiDB-lite"/>
    </source>
</evidence>
<dbReference type="Gene3D" id="1.10.530.10">
    <property type="match status" value="1"/>
</dbReference>
<proteinExistence type="predicted"/>
<dbReference type="EMBL" id="VIGI01000014">
    <property type="protein sequence ID" value="KAB8291625.1"/>
    <property type="molecule type" value="Genomic_DNA"/>
</dbReference>
<feature type="compositionally biased region" description="Pro residues" evidence="1">
    <location>
        <begin position="315"/>
        <end position="351"/>
    </location>
</feature>